<dbReference type="GO" id="GO:1903785">
    <property type="term" value="P:L-valine transmembrane transport"/>
    <property type="evidence" value="ECO:0007669"/>
    <property type="project" value="TreeGrafter"/>
</dbReference>
<evidence type="ECO:0000313" key="9">
    <source>
        <dbReference type="EMBL" id="OLU38850.1"/>
    </source>
</evidence>
<dbReference type="GeneID" id="82203063"/>
<dbReference type="EMBL" id="MPJW01000148">
    <property type="protein sequence ID" value="OLU38850.1"/>
    <property type="molecule type" value="Genomic_DNA"/>
</dbReference>
<evidence type="ECO:0000256" key="2">
    <source>
        <dbReference type="ARBA" id="ARBA00010735"/>
    </source>
</evidence>
<dbReference type="OrthoDB" id="3177005at2"/>
<feature type="transmembrane region" description="Helical" evidence="8">
    <location>
        <begin position="20"/>
        <end position="45"/>
    </location>
</feature>
<feature type="transmembrane region" description="Helical" evidence="8">
    <location>
        <begin position="57"/>
        <end position="79"/>
    </location>
</feature>
<keyword evidence="7 8" id="KW-0472">Membrane</keyword>
<feature type="transmembrane region" description="Helical" evidence="8">
    <location>
        <begin position="123"/>
        <end position="142"/>
    </location>
</feature>
<keyword evidence="10" id="KW-1185">Reference proteome</keyword>
<dbReference type="Pfam" id="PF03591">
    <property type="entry name" value="AzlC"/>
    <property type="match status" value="1"/>
</dbReference>
<dbReference type="PANTHER" id="PTHR34979:SF1">
    <property type="entry name" value="INNER MEMBRANE PROTEIN YGAZ"/>
    <property type="match status" value="1"/>
</dbReference>
<evidence type="ECO:0000256" key="5">
    <source>
        <dbReference type="ARBA" id="ARBA00022692"/>
    </source>
</evidence>
<keyword evidence="6 8" id="KW-1133">Transmembrane helix</keyword>
<keyword evidence="3" id="KW-0813">Transport</keyword>
<evidence type="ECO:0000256" key="1">
    <source>
        <dbReference type="ARBA" id="ARBA00004651"/>
    </source>
</evidence>
<comment type="caution">
    <text evidence="9">The sequence shown here is derived from an EMBL/GenBank/DDBJ whole genome shotgun (WGS) entry which is preliminary data.</text>
</comment>
<dbReference type="RefSeq" id="WP_075819898.1">
    <property type="nucleotide sequence ID" value="NZ_CAPSZD010000056.1"/>
</dbReference>
<keyword evidence="5 8" id="KW-0812">Transmembrane</keyword>
<feature type="transmembrane region" description="Helical" evidence="8">
    <location>
        <begin position="184"/>
        <end position="205"/>
    </location>
</feature>
<evidence type="ECO:0000256" key="3">
    <source>
        <dbReference type="ARBA" id="ARBA00022448"/>
    </source>
</evidence>
<dbReference type="AlphaFoldDB" id="A0A1U7NFA1"/>
<feature type="transmembrane region" description="Helical" evidence="8">
    <location>
        <begin position="154"/>
        <end position="178"/>
    </location>
</feature>
<sequence length="248" mass="26359">MRALKESFVQGLRDGIPICLGYFSVSIAFGMSSVIMGIPIFYTFLISITNLTSAGQMAGAGLLASKAALIEIALTTLIINARYFLMSLSLSQKANPKMKLWQRMLVSYGITDEIFAVEIGQSGLLSFSYMSGLIVCSAFGWFTGTLIGASAGSLLPAGIGAALNIALYAMFIAIVTPASLASKPVLFCSISSAVLSILFSILPGFKEISAGYMIILITLIISVICALRFPVHGEDHQNLDENKEGKCS</sequence>
<name>A0A1U7NFA1_9FIRM</name>
<keyword evidence="4" id="KW-1003">Cell membrane</keyword>
<evidence type="ECO:0000256" key="8">
    <source>
        <dbReference type="SAM" id="Phobius"/>
    </source>
</evidence>
<evidence type="ECO:0000256" key="6">
    <source>
        <dbReference type="ARBA" id="ARBA00022989"/>
    </source>
</evidence>
<proteinExistence type="inferred from homology"/>
<feature type="transmembrane region" description="Helical" evidence="8">
    <location>
        <begin position="212"/>
        <end position="231"/>
    </location>
</feature>
<comment type="subcellular location">
    <subcellularLocation>
        <location evidence="1">Cell membrane</location>
        <topology evidence="1">Multi-pass membrane protein</topology>
    </subcellularLocation>
</comment>
<organism evidence="9 10">
    <name type="scientific">Ileibacterium valens</name>
    <dbReference type="NCBI Taxonomy" id="1862668"/>
    <lineage>
        <taxon>Bacteria</taxon>
        <taxon>Bacillati</taxon>
        <taxon>Bacillota</taxon>
        <taxon>Erysipelotrichia</taxon>
        <taxon>Erysipelotrichales</taxon>
        <taxon>Erysipelotrichaceae</taxon>
        <taxon>Ileibacterium</taxon>
    </lineage>
</organism>
<gene>
    <name evidence="9" type="ORF">BO222_07690</name>
</gene>
<evidence type="ECO:0000313" key="10">
    <source>
        <dbReference type="Proteomes" id="UP000186341"/>
    </source>
</evidence>
<evidence type="ECO:0000256" key="7">
    <source>
        <dbReference type="ARBA" id="ARBA00023136"/>
    </source>
</evidence>
<reference evidence="9 10" key="1">
    <citation type="submission" date="2016-11" db="EMBL/GenBank/DDBJ databases">
        <title>Description of two novel members of the family Erysipelotrichaceae: Ileibacterium lipovorans gen. nov., sp. nov. and Dubosiella newyorkensis, gen. nov., sp. nov.</title>
        <authorList>
            <person name="Cox L.M."/>
            <person name="Sohn J."/>
            <person name="Tyrrell K.L."/>
            <person name="Citron D.M."/>
            <person name="Lawson P.A."/>
            <person name="Patel N.B."/>
            <person name="Iizumi T."/>
            <person name="Perez-Perez G.I."/>
            <person name="Goldstein E.J."/>
            <person name="Blaser M.J."/>
        </authorList>
    </citation>
    <scope>NUCLEOTIDE SEQUENCE [LARGE SCALE GENOMIC DNA]</scope>
    <source>
        <strain evidence="9 10">NYU-BL-A3</strain>
    </source>
</reference>
<dbReference type="GO" id="GO:0005886">
    <property type="term" value="C:plasma membrane"/>
    <property type="evidence" value="ECO:0007669"/>
    <property type="project" value="UniProtKB-SubCell"/>
</dbReference>
<dbReference type="PANTHER" id="PTHR34979">
    <property type="entry name" value="INNER MEMBRANE PROTEIN YGAZ"/>
    <property type="match status" value="1"/>
</dbReference>
<evidence type="ECO:0008006" key="11">
    <source>
        <dbReference type="Google" id="ProtNLM"/>
    </source>
</evidence>
<accession>A0A1U7NFA1</accession>
<dbReference type="Proteomes" id="UP000186341">
    <property type="component" value="Unassembled WGS sequence"/>
</dbReference>
<protein>
    <recommendedName>
        <fullName evidence="11">Branched-chain amino acid ABC transporter permease</fullName>
    </recommendedName>
</protein>
<comment type="similarity">
    <text evidence="2">Belongs to the AzlC family.</text>
</comment>
<evidence type="ECO:0000256" key="4">
    <source>
        <dbReference type="ARBA" id="ARBA00022475"/>
    </source>
</evidence>
<dbReference type="InterPro" id="IPR011606">
    <property type="entry name" value="Brnchd-chn_aa_trnsp_permease"/>
</dbReference>